<keyword evidence="5" id="KW-1185">Reference proteome</keyword>
<dbReference type="Gene3D" id="3.90.640.90">
    <property type="entry name" value="Anti-proliferative protein, N-terminal domain"/>
    <property type="match status" value="1"/>
</dbReference>
<comment type="similarity">
    <text evidence="1">Belongs to the BTG family.</text>
</comment>
<dbReference type="PANTHER" id="PTHR22978:SF12">
    <property type="entry name" value="MATERNAL B9.15 PROTEIN-LIKE ISOFORM X1"/>
    <property type="match status" value="1"/>
</dbReference>
<feature type="compositionally biased region" description="Low complexity" evidence="2">
    <location>
        <begin position="137"/>
        <end position="149"/>
    </location>
</feature>
<dbReference type="OrthoDB" id="19928at2759"/>
<gene>
    <name evidence="4" type="primary">si:dkey-79d12.5</name>
</gene>
<dbReference type="SMART" id="SM00099">
    <property type="entry name" value="btg1"/>
    <property type="match status" value="1"/>
</dbReference>
<dbReference type="InterPro" id="IPR002087">
    <property type="entry name" value="Anti_prolifrtn"/>
</dbReference>
<feature type="region of interest" description="Disordered" evidence="2">
    <location>
        <begin position="120"/>
        <end position="172"/>
    </location>
</feature>
<reference evidence="4" key="1">
    <citation type="submission" date="2020-06" db="EMBL/GenBank/DDBJ databases">
        <authorList>
            <consortium name="Wellcome Sanger Institute Data Sharing"/>
        </authorList>
    </citation>
    <scope>NUCLEOTIDE SEQUENCE [LARGE SCALE GENOMIC DNA]</scope>
</reference>
<dbReference type="FunFam" id="3.90.640.90:FF:000002">
    <property type="entry name" value="BTG anti-proliferation factor 4"/>
    <property type="match status" value="1"/>
</dbReference>
<reference evidence="4" key="3">
    <citation type="submission" date="2025-09" db="UniProtKB">
        <authorList>
            <consortium name="Ensembl"/>
        </authorList>
    </citation>
    <scope>IDENTIFICATION</scope>
</reference>
<dbReference type="Proteomes" id="UP000694680">
    <property type="component" value="Chromosome 16"/>
</dbReference>
<dbReference type="GO" id="GO:0005634">
    <property type="term" value="C:nucleus"/>
    <property type="evidence" value="ECO:0007669"/>
    <property type="project" value="TreeGrafter"/>
</dbReference>
<dbReference type="InterPro" id="IPR033332">
    <property type="entry name" value="BTG"/>
</dbReference>
<dbReference type="GO" id="GO:0005737">
    <property type="term" value="C:cytoplasm"/>
    <property type="evidence" value="ECO:0007669"/>
    <property type="project" value="TreeGrafter"/>
</dbReference>
<protein>
    <submittedName>
        <fullName evidence="4">Maternal B9.15 protein-like</fullName>
    </submittedName>
</protein>
<dbReference type="PANTHER" id="PTHR22978">
    <property type="entry name" value="B-CELL TRANSLOCATION GENE"/>
    <property type="match status" value="1"/>
</dbReference>
<feature type="compositionally biased region" description="Acidic residues" evidence="2">
    <location>
        <begin position="150"/>
        <end position="162"/>
    </location>
</feature>
<evidence type="ECO:0000313" key="4">
    <source>
        <dbReference type="Ensembl" id="ENSGWIP00000012706.1"/>
    </source>
</evidence>
<reference evidence="4" key="2">
    <citation type="submission" date="2025-08" db="UniProtKB">
        <authorList>
            <consortium name="Ensembl"/>
        </authorList>
    </citation>
    <scope>IDENTIFICATION</scope>
</reference>
<dbReference type="SUPFAM" id="SSF160696">
    <property type="entry name" value="BTG domain-like"/>
    <property type="match status" value="1"/>
</dbReference>
<dbReference type="Pfam" id="PF07742">
    <property type="entry name" value="BTG"/>
    <property type="match status" value="1"/>
</dbReference>
<sequence>MKREVRAGVDFLKRLAVTRGEINQAKAEVFAEKLLTLLCDKFKDHWYPECPSKGQAYRCIRINVDTPCDAVVQKACDESEVTIINLGLPPEITLWIDPQEVCVRSGENCRPFTVARFDDKDIQSSEGGQQDTSDYHSATSSDCGSTSSSDTEEEAKDGEMDANNENKKNITRENVEGFPYRITTVPRIKTQNGEKTNGVKYVKKLVPAASQYFHHPPALWSPYKSSGPVFVTPVCTPVAPPPPPVFGYYLLHQPSPQFIVPQANMQPWGIVRS</sequence>
<name>A0A8C5DW84_GOUWI</name>
<evidence type="ECO:0000256" key="1">
    <source>
        <dbReference type="ARBA" id="ARBA00007989"/>
    </source>
</evidence>
<proteinExistence type="inferred from homology"/>
<dbReference type="Ensembl" id="ENSGWIT00000014145.1">
    <property type="protein sequence ID" value="ENSGWIP00000012706.1"/>
    <property type="gene ID" value="ENSGWIG00000007347.1"/>
</dbReference>
<feature type="domain" description="Anti-proliferative protein" evidence="3">
    <location>
        <begin position="1"/>
        <end position="108"/>
    </location>
</feature>
<accession>A0A8C5DW84</accession>
<dbReference type="AlphaFoldDB" id="A0A8C5DW84"/>
<dbReference type="PRINTS" id="PR00310">
    <property type="entry name" value="ANTIPRLFBTG1"/>
</dbReference>
<dbReference type="InterPro" id="IPR036054">
    <property type="entry name" value="BTG-like_sf"/>
</dbReference>
<feature type="compositionally biased region" description="Polar residues" evidence="2">
    <location>
        <begin position="124"/>
        <end position="136"/>
    </location>
</feature>
<organism evidence="4 5">
    <name type="scientific">Gouania willdenowi</name>
    <name type="common">Blunt-snouted clingfish</name>
    <name type="synonym">Lepadogaster willdenowi</name>
    <dbReference type="NCBI Taxonomy" id="441366"/>
    <lineage>
        <taxon>Eukaryota</taxon>
        <taxon>Metazoa</taxon>
        <taxon>Chordata</taxon>
        <taxon>Craniata</taxon>
        <taxon>Vertebrata</taxon>
        <taxon>Euteleostomi</taxon>
        <taxon>Actinopterygii</taxon>
        <taxon>Neopterygii</taxon>
        <taxon>Teleostei</taxon>
        <taxon>Neoteleostei</taxon>
        <taxon>Acanthomorphata</taxon>
        <taxon>Ovalentaria</taxon>
        <taxon>Blenniimorphae</taxon>
        <taxon>Blenniiformes</taxon>
        <taxon>Gobiesocoidei</taxon>
        <taxon>Gobiesocidae</taxon>
        <taxon>Gobiesocinae</taxon>
        <taxon>Gouania</taxon>
    </lineage>
</organism>
<evidence type="ECO:0000259" key="3">
    <source>
        <dbReference type="SMART" id="SM00099"/>
    </source>
</evidence>
<evidence type="ECO:0000313" key="5">
    <source>
        <dbReference type="Proteomes" id="UP000694680"/>
    </source>
</evidence>
<evidence type="ECO:0000256" key="2">
    <source>
        <dbReference type="SAM" id="MobiDB-lite"/>
    </source>
</evidence>